<keyword evidence="1" id="KW-0547">Nucleotide-binding</keyword>
<evidence type="ECO:0000313" key="5">
    <source>
        <dbReference type="Proteomes" id="UP000541033"/>
    </source>
</evidence>
<evidence type="ECO:0000313" key="4">
    <source>
        <dbReference type="EMBL" id="NIH53312.1"/>
    </source>
</evidence>
<comment type="caution">
    <text evidence="4">The sequence shown here is derived from an EMBL/GenBank/DDBJ whole genome shotgun (WGS) entry which is preliminary data.</text>
</comment>
<evidence type="ECO:0000256" key="2">
    <source>
        <dbReference type="ARBA" id="ARBA00022840"/>
    </source>
</evidence>
<gene>
    <name evidence="4" type="ORF">FHX76_001180</name>
</gene>
<feature type="domain" description="ABC transporter" evidence="3">
    <location>
        <begin position="5"/>
        <end position="230"/>
    </location>
</feature>
<dbReference type="SMART" id="SM00382">
    <property type="entry name" value="AAA"/>
    <property type="match status" value="1"/>
</dbReference>
<dbReference type="InterPro" id="IPR003439">
    <property type="entry name" value="ABC_transporter-like_ATP-bd"/>
</dbReference>
<keyword evidence="2 4" id="KW-0067">ATP-binding</keyword>
<dbReference type="PROSITE" id="PS50893">
    <property type="entry name" value="ABC_TRANSPORTER_2"/>
    <property type="match status" value="1"/>
</dbReference>
<name>A0A7X5R0Q1_9MICO</name>
<accession>A0A7X5R0Q1</accession>
<proteinExistence type="predicted"/>
<dbReference type="GO" id="GO:0016887">
    <property type="term" value="F:ATP hydrolysis activity"/>
    <property type="evidence" value="ECO:0007669"/>
    <property type="project" value="InterPro"/>
</dbReference>
<keyword evidence="5" id="KW-1185">Reference proteome</keyword>
<dbReference type="PANTHER" id="PTHR43158:SF5">
    <property type="entry name" value="ABC TRANSPORTER, ATP-BINDING PROTEIN"/>
    <property type="match status" value="1"/>
</dbReference>
<evidence type="ECO:0000259" key="3">
    <source>
        <dbReference type="PROSITE" id="PS50893"/>
    </source>
</evidence>
<evidence type="ECO:0000256" key="1">
    <source>
        <dbReference type="ARBA" id="ARBA00022741"/>
    </source>
</evidence>
<sequence>MTNSISLNSVGRTFKGTVALDNVSFTVPENTICGLLGRNGAGKTTIMSLVAGHDRPDSGTARIGDSNPFNDQKTLEKLCFIRDNQRYPDNYRLKHVLRVAPEFFPNWDHQLAADIIRDFRIPAKQDIAKFSRGQLSAVAILIGLACRAPITLFDEPYLGLDATARHLFYDYLIRDFSEHPRTILMSTHLIDEMESLLEQVIIVDQGRILVDSDVDTIKGSATTVSGLTADLDAFLVGRHVISRRSIGGLSTALIHESVSAPIRAEHPLIHFESPSLQDVVAAYGEADTSLAFAATNTSGESR</sequence>
<dbReference type="AlphaFoldDB" id="A0A7X5R0Q1"/>
<dbReference type="CDD" id="cd03230">
    <property type="entry name" value="ABC_DR_subfamily_A"/>
    <property type="match status" value="1"/>
</dbReference>
<dbReference type="PANTHER" id="PTHR43158">
    <property type="entry name" value="SKFA PEPTIDE EXPORT ATP-BINDING PROTEIN SKFE"/>
    <property type="match status" value="1"/>
</dbReference>
<dbReference type="Gene3D" id="3.40.50.300">
    <property type="entry name" value="P-loop containing nucleotide triphosphate hydrolases"/>
    <property type="match status" value="1"/>
</dbReference>
<dbReference type="InterPro" id="IPR003593">
    <property type="entry name" value="AAA+_ATPase"/>
</dbReference>
<protein>
    <submittedName>
        <fullName evidence="4">ABC-2 type transport system ATP-binding protein</fullName>
    </submittedName>
</protein>
<dbReference type="EMBL" id="JAAMOX010000001">
    <property type="protein sequence ID" value="NIH53312.1"/>
    <property type="molecule type" value="Genomic_DNA"/>
</dbReference>
<dbReference type="GO" id="GO:0005524">
    <property type="term" value="F:ATP binding"/>
    <property type="evidence" value="ECO:0007669"/>
    <property type="project" value="UniProtKB-KW"/>
</dbReference>
<dbReference type="InterPro" id="IPR027417">
    <property type="entry name" value="P-loop_NTPase"/>
</dbReference>
<dbReference type="SUPFAM" id="SSF52540">
    <property type="entry name" value="P-loop containing nucleoside triphosphate hydrolases"/>
    <property type="match status" value="1"/>
</dbReference>
<dbReference type="Pfam" id="PF00005">
    <property type="entry name" value="ABC_tran"/>
    <property type="match status" value="1"/>
</dbReference>
<dbReference type="RefSeq" id="WP_167148823.1">
    <property type="nucleotide sequence ID" value="NZ_JAAMOX010000001.1"/>
</dbReference>
<dbReference type="Proteomes" id="UP000541033">
    <property type="component" value="Unassembled WGS sequence"/>
</dbReference>
<reference evidence="4 5" key="1">
    <citation type="submission" date="2020-02" db="EMBL/GenBank/DDBJ databases">
        <title>Sequencing the genomes of 1000 actinobacteria strains.</title>
        <authorList>
            <person name="Klenk H.-P."/>
        </authorList>
    </citation>
    <scope>NUCLEOTIDE SEQUENCE [LARGE SCALE GENOMIC DNA]</scope>
    <source>
        <strain evidence="4 5">DSM 27960</strain>
    </source>
</reference>
<organism evidence="4 5">
    <name type="scientific">Lysinibacter cavernae</name>
    <dbReference type="NCBI Taxonomy" id="1640652"/>
    <lineage>
        <taxon>Bacteria</taxon>
        <taxon>Bacillati</taxon>
        <taxon>Actinomycetota</taxon>
        <taxon>Actinomycetes</taxon>
        <taxon>Micrococcales</taxon>
        <taxon>Microbacteriaceae</taxon>
        <taxon>Lysinibacter</taxon>
    </lineage>
</organism>